<evidence type="ECO:0000256" key="1">
    <source>
        <dbReference type="ARBA" id="ARBA00022468"/>
    </source>
</evidence>
<feature type="compositionally biased region" description="Polar residues" evidence="2">
    <location>
        <begin position="780"/>
        <end position="797"/>
    </location>
</feature>
<dbReference type="InterPro" id="IPR035969">
    <property type="entry name" value="Rab-GAP_TBC_sf"/>
</dbReference>
<dbReference type="GO" id="GO:0005096">
    <property type="term" value="F:GTPase activator activity"/>
    <property type="evidence" value="ECO:0007669"/>
    <property type="project" value="UniProtKB-KW"/>
</dbReference>
<keyword evidence="1" id="KW-0343">GTPase activation</keyword>
<feature type="region of interest" description="Disordered" evidence="2">
    <location>
        <begin position="767"/>
        <end position="807"/>
    </location>
</feature>
<feature type="region of interest" description="Disordered" evidence="2">
    <location>
        <begin position="1002"/>
        <end position="1023"/>
    </location>
</feature>
<feature type="region of interest" description="Disordered" evidence="2">
    <location>
        <begin position="937"/>
        <end position="961"/>
    </location>
</feature>
<dbReference type="Gene3D" id="1.10.472.80">
    <property type="entry name" value="Ypt/Rab-GAP domain of gyp1p, domain 3"/>
    <property type="match status" value="1"/>
</dbReference>
<feature type="region of interest" description="Disordered" evidence="2">
    <location>
        <begin position="900"/>
        <end position="925"/>
    </location>
</feature>
<dbReference type="STRING" id="1754190.A0A1Y2FMD8"/>
<feature type="compositionally biased region" description="Low complexity" evidence="2">
    <location>
        <begin position="418"/>
        <end position="432"/>
    </location>
</feature>
<dbReference type="InterPro" id="IPR000195">
    <property type="entry name" value="Rab-GAP-TBC_dom"/>
</dbReference>
<feature type="compositionally biased region" description="Basic and acidic residues" evidence="2">
    <location>
        <begin position="405"/>
        <end position="416"/>
    </location>
</feature>
<dbReference type="PROSITE" id="PS50086">
    <property type="entry name" value="TBC_RABGAP"/>
    <property type="match status" value="1"/>
</dbReference>
<organism evidence="4 5">
    <name type="scientific">Neocallimastix californiae</name>
    <dbReference type="NCBI Taxonomy" id="1754190"/>
    <lineage>
        <taxon>Eukaryota</taxon>
        <taxon>Fungi</taxon>
        <taxon>Fungi incertae sedis</taxon>
        <taxon>Chytridiomycota</taxon>
        <taxon>Chytridiomycota incertae sedis</taxon>
        <taxon>Neocallimastigomycetes</taxon>
        <taxon>Neocallimastigales</taxon>
        <taxon>Neocallimastigaceae</taxon>
        <taxon>Neocallimastix</taxon>
    </lineage>
</organism>
<dbReference type="SMART" id="SM00164">
    <property type="entry name" value="TBC"/>
    <property type="match status" value="1"/>
</dbReference>
<feature type="compositionally biased region" description="Low complexity" evidence="2">
    <location>
        <begin position="591"/>
        <end position="617"/>
    </location>
</feature>
<gene>
    <name evidence="4" type="ORF">LY90DRAFT_663418</name>
</gene>
<dbReference type="OrthoDB" id="27140at2759"/>
<accession>A0A1Y2FMD8</accession>
<dbReference type="PANTHER" id="PTHR22957:SF337">
    <property type="entry name" value="TBC1 DOMAIN FAMILY MEMBER 5"/>
    <property type="match status" value="1"/>
</dbReference>
<feature type="compositionally biased region" description="Basic and acidic residues" evidence="2">
    <location>
        <begin position="433"/>
        <end position="449"/>
    </location>
</feature>
<feature type="compositionally biased region" description="Low complexity" evidence="2">
    <location>
        <begin position="903"/>
        <end position="925"/>
    </location>
</feature>
<dbReference type="FunFam" id="1.10.472.80:FF:000038">
    <property type="entry name" value="TBC1 domain family member 5"/>
    <property type="match status" value="1"/>
</dbReference>
<comment type="caution">
    <text evidence="4">The sequence shown here is derived from an EMBL/GenBank/DDBJ whole genome shotgun (WGS) entry which is preliminary data.</text>
</comment>
<evidence type="ECO:0000256" key="2">
    <source>
        <dbReference type="SAM" id="MobiDB-lite"/>
    </source>
</evidence>
<feature type="region of interest" description="Disordered" evidence="2">
    <location>
        <begin position="1058"/>
        <end position="1125"/>
    </location>
</feature>
<feature type="region of interest" description="Disordered" evidence="2">
    <location>
        <begin position="522"/>
        <end position="667"/>
    </location>
</feature>
<name>A0A1Y2FMD8_9FUNG</name>
<evidence type="ECO:0000313" key="5">
    <source>
        <dbReference type="Proteomes" id="UP000193920"/>
    </source>
</evidence>
<sequence length="1300" mass="147458">MEEREYEIKKKWDFIMKDPMLSISSIKKKAFDGHLAKNGLRSLCWKIFLDYFPNLETSTWQFEINKERQHYEDLKNKFIFDPNKANKEEINWNVNNPLSLEEESPWKQYFDNTELQKTIKQDVERTFPDIEFFRNDNIQNILCNILFIYCKLNKDISYRQGMHEILAPILLVVDNDKLDSSNSKIKDELMLNILDSKYVEHDSFFLFCQVMKGAKTWYEFNETISTKADPNKEKLVVPIVAKCQRIQNEMLKVVDNDLYTALKRNEIEPQLYGLRWLRLLFSREFQMDEVLLLWDGIFAEGSSLELVDWIALVMLIHIRDKIIDQEYSVCLTYLMKYPKLEQENEIVLFVESARKLKENWVELLSKNNEQQYKENINNHQQNHPNKINKIQSIIKSADKRLSWSRYDSYKPNKNDTKPISPNVSSSGNNNSINEHKSSLHEKQLEEENQHLKSKINNLESLIKNASNQMTKCLELVNTISNDYINSQRDNNSIQNSNQLSLDYDKLVTSMRILENILNNNHRIHSSSSSSSLNLNKSINSPSLEKSKLPDDTHTRSQSLVDNNTDIHTEDTDQPTNIVSSPSIINSEITDSNKNSNSNSNNSPYKSSDSQSSNQIPNKSEISKDTVNEHDQKYDDKVEIKDSSLPSDLTSSTSIENKLDKKPSKTSVISASDATNIKSTLSSPKKEILDIKPNDFSSINVEKDNIWNDSPKVVEHNTFDLKLDQNQKNHFDDIQLDSGFGYNAFSPTATTTSTTNLSNNFNSLSMGNPWEDPWKKPGESSKVTPFSITTTNDSNSLSGMDDTYDYKSSNNNNKSKMISPSSIHFNPFESVSKITSKISNTFDNNNKNNNNNNTSNNTSNNNNNINSNINSNNTINCNNDNHNNNKIDNISPKMNSSLFKSPISSPKLATLTTSPTTKPTTIESPSLYNASFNTKESSSRKSSFSSTFNNSNSLFSPEISSPSLKNSMLEKRIEENKKILFNHDDKDFSNETYWEDHRRHSSFSRHSKTGTNHHHTQHNLFDDEGQSTDDIFEFIKHSKNKTKNSFNNSLINHGYTSYSKNYHQRSNSNSSSNASSLKSPKITPSKTNSNSNTNTNTNTNIKTKFNSNSNSNLYKMKSPTLSSPKIKKHSISATEYVEYDPLLSPHLKPKTPFSYNSTPSIAVETDTHNSFSNGSAEEIGFFKSPSIASLTPTLAASATTTMVVASASPSTSANFNVNVNANSTTERGRGTSSINARSNQENYYSSTTSAATERMMKPMDPGVPIVIEHLTSTTVDSLDTNKHAKPVLLDPLGAGVVHSLD</sequence>
<proteinExistence type="predicted"/>
<feature type="compositionally biased region" description="Low complexity" evidence="2">
    <location>
        <begin position="642"/>
        <end position="653"/>
    </location>
</feature>
<dbReference type="Gene3D" id="1.10.8.270">
    <property type="entry name" value="putative rabgap domain of human tbc1 domain family member 14 like domains"/>
    <property type="match status" value="1"/>
</dbReference>
<keyword evidence="5" id="KW-1185">Reference proteome</keyword>
<dbReference type="Proteomes" id="UP000193920">
    <property type="component" value="Unassembled WGS sequence"/>
</dbReference>
<feature type="compositionally biased region" description="Low complexity" evidence="2">
    <location>
        <begin position="1065"/>
        <end position="1075"/>
    </location>
</feature>
<feature type="compositionally biased region" description="Low complexity" evidence="2">
    <location>
        <begin position="937"/>
        <end position="955"/>
    </location>
</feature>
<protein>
    <recommendedName>
        <fullName evidence="3">Rab-GAP TBC domain-containing protein</fullName>
    </recommendedName>
</protein>
<dbReference type="SUPFAM" id="SSF47923">
    <property type="entry name" value="Ypt/Rab-GAP domain of gyp1p"/>
    <property type="match status" value="2"/>
</dbReference>
<dbReference type="PANTHER" id="PTHR22957">
    <property type="entry name" value="TBC1 DOMAIN FAMILY MEMBER GTPASE-ACTIVATING PROTEIN"/>
    <property type="match status" value="1"/>
</dbReference>
<dbReference type="FunFam" id="1.10.8.270:FF:000031">
    <property type="entry name" value="TBC1 domain family member 5"/>
    <property type="match status" value="1"/>
</dbReference>
<evidence type="ECO:0000313" key="4">
    <source>
        <dbReference type="EMBL" id="ORY85143.1"/>
    </source>
</evidence>
<feature type="region of interest" description="Disordered" evidence="2">
    <location>
        <begin position="838"/>
        <end position="884"/>
    </location>
</feature>
<evidence type="ECO:0000259" key="3">
    <source>
        <dbReference type="PROSITE" id="PS50086"/>
    </source>
</evidence>
<reference evidence="4 5" key="1">
    <citation type="submission" date="2016-08" db="EMBL/GenBank/DDBJ databases">
        <title>A Parts List for Fungal Cellulosomes Revealed by Comparative Genomics.</title>
        <authorList>
            <consortium name="DOE Joint Genome Institute"/>
            <person name="Haitjema C.H."/>
            <person name="Gilmore S.P."/>
            <person name="Henske J.K."/>
            <person name="Solomon K.V."/>
            <person name="De Groot R."/>
            <person name="Kuo A."/>
            <person name="Mondo S.J."/>
            <person name="Salamov A.A."/>
            <person name="Labutti K."/>
            <person name="Zhao Z."/>
            <person name="Chiniquy J."/>
            <person name="Barry K."/>
            <person name="Brewer H.M."/>
            <person name="Purvine S.O."/>
            <person name="Wright A.T."/>
            <person name="Boxma B."/>
            <person name="Van Alen T."/>
            <person name="Hackstein J.H."/>
            <person name="Baker S.E."/>
            <person name="Grigoriev I.V."/>
            <person name="O'Malley M.A."/>
        </authorList>
    </citation>
    <scope>NUCLEOTIDE SEQUENCE [LARGE SCALE GENOMIC DNA]</scope>
    <source>
        <strain evidence="4 5">G1</strain>
    </source>
</reference>
<dbReference type="EMBL" id="MCOG01000004">
    <property type="protein sequence ID" value="ORY85143.1"/>
    <property type="molecule type" value="Genomic_DNA"/>
</dbReference>
<dbReference type="Pfam" id="PF00566">
    <property type="entry name" value="RabGAP-TBC"/>
    <property type="match status" value="1"/>
</dbReference>
<feature type="domain" description="Rab-GAP TBC" evidence="3">
    <location>
        <begin position="35"/>
        <end position="301"/>
    </location>
</feature>
<feature type="compositionally biased region" description="Low complexity" evidence="2">
    <location>
        <begin position="1084"/>
        <end position="1111"/>
    </location>
</feature>
<feature type="region of interest" description="Disordered" evidence="2">
    <location>
        <begin position="405"/>
        <end position="449"/>
    </location>
</feature>
<feature type="compositionally biased region" description="Basic residues" evidence="2">
    <location>
        <begin position="1002"/>
        <end position="1016"/>
    </location>
</feature>
<feature type="compositionally biased region" description="Basic and acidic residues" evidence="2">
    <location>
        <begin position="620"/>
        <end position="641"/>
    </location>
</feature>
<feature type="compositionally biased region" description="Polar residues" evidence="2">
    <location>
        <begin position="573"/>
        <end position="589"/>
    </location>
</feature>
<feature type="compositionally biased region" description="Low complexity" evidence="2">
    <location>
        <begin position="522"/>
        <end position="543"/>
    </location>
</feature>
<feature type="compositionally biased region" description="Basic and acidic residues" evidence="2">
    <location>
        <begin position="544"/>
        <end position="554"/>
    </location>
</feature>